<protein>
    <submittedName>
        <fullName evidence="1">Uncharacterized protein</fullName>
    </submittedName>
</protein>
<evidence type="ECO:0000313" key="1">
    <source>
        <dbReference type="EMBL" id="KAA6364453.1"/>
    </source>
</evidence>
<sequence length="111" mass="12682">GVTYVEIGFGVNKQLNGLGPLTLTNIEFDKLQLLDVDNSRHYEIELVLISTQLLDQEGHIDIYFRDPDGFVSKEEGIQFIYQQTESSDCVKKEPVWNHHASMNAHYQREGG</sequence>
<name>A0A5J4U2G5_9EUKA</name>
<evidence type="ECO:0000313" key="2">
    <source>
        <dbReference type="Proteomes" id="UP000324800"/>
    </source>
</evidence>
<reference evidence="1 2" key="1">
    <citation type="submission" date="2019-03" db="EMBL/GenBank/DDBJ databases">
        <title>Single cell metagenomics reveals metabolic interactions within the superorganism composed of flagellate Streblomastix strix and complex community of Bacteroidetes bacteria on its surface.</title>
        <authorList>
            <person name="Treitli S.C."/>
            <person name="Kolisko M."/>
            <person name="Husnik F."/>
            <person name="Keeling P."/>
            <person name="Hampl V."/>
        </authorList>
    </citation>
    <scope>NUCLEOTIDE SEQUENCE [LARGE SCALE GENOMIC DNA]</scope>
    <source>
        <strain evidence="1">ST1C</strain>
    </source>
</reference>
<dbReference type="Proteomes" id="UP000324800">
    <property type="component" value="Unassembled WGS sequence"/>
</dbReference>
<dbReference type="EMBL" id="SNRW01021643">
    <property type="protein sequence ID" value="KAA6364453.1"/>
    <property type="molecule type" value="Genomic_DNA"/>
</dbReference>
<feature type="non-terminal residue" evidence="1">
    <location>
        <position position="1"/>
    </location>
</feature>
<comment type="caution">
    <text evidence="1">The sequence shown here is derived from an EMBL/GenBank/DDBJ whole genome shotgun (WGS) entry which is preliminary data.</text>
</comment>
<gene>
    <name evidence="1" type="ORF">EZS28_040020</name>
</gene>
<organism evidence="1 2">
    <name type="scientific">Streblomastix strix</name>
    <dbReference type="NCBI Taxonomy" id="222440"/>
    <lineage>
        <taxon>Eukaryota</taxon>
        <taxon>Metamonada</taxon>
        <taxon>Preaxostyla</taxon>
        <taxon>Oxymonadida</taxon>
        <taxon>Streblomastigidae</taxon>
        <taxon>Streblomastix</taxon>
    </lineage>
</organism>
<dbReference type="AlphaFoldDB" id="A0A5J4U2G5"/>
<proteinExistence type="predicted"/>
<accession>A0A5J4U2G5</accession>